<geneLocation type="plasmid" evidence="2 3">
    <name>unnamed3</name>
</geneLocation>
<feature type="chain" id="PRO_5015361786" evidence="1">
    <location>
        <begin position="22"/>
        <end position="467"/>
    </location>
</feature>
<evidence type="ECO:0000256" key="1">
    <source>
        <dbReference type="SAM" id="SignalP"/>
    </source>
</evidence>
<sequence length="467" mass="49501">MKIKPIALAVALFVVSFGAYANIQQQVNEMFSGMINVTSPGAYKTATRGVVTGGSVVLRNRISTANLISITPPSAKGGCGGINLYSGSFSFINGEEFVALMRNVASNASGIVSGFAFELALDAMDAQTGGVVRNLANKIQALNQMFSNSCQLASGLVTNAKKAYEESTDFKSAMTAFGSNVSTDFFTAKSTKEDSPANRIVASGKAVQCENTGNVLWCAMKKSGLQSQILFGSDENAEFIMSMVGSYNVSLANDDNGGKNFAAHPMPKLITGEGLKILVEGSTNLDVKVYQCDQDDSDCSDPKIRTLTSFKGLETRILEDLQNNGILERFANGTATAADGNRIAYLASSRVGVNLIRIAQKAGAQSGYDYLNQFAKKIAADASMSLIYQLLGHTEKGLTSLNMADAGKVIEDLRATKGELMDEYRSYIEDAMQGKDADGQAEKMLQMAPVFDSGTLPQGAANDNAGA</sequence>
<dbReference type="EMBL" id="CP027167">
    <property type="protein sequence ID" value="AVK02570.1"/>
    <property type="molecule type" value="Genomic_DNA"/>
</dbReference>
<accession>A0A2R3IKV0</accession>
<protein>
    <submittedName>
        <fullName evidence="2">Conjugative relaxosome accessory transposon family protein</fullName>
    </submittedName>
</protein>
<dbReference type="Proteomes" id="UP000238390">
    <property type="component" value="Plasmid unnamed3"/>
</dbReference>
<reference evidence="2 3" key="1">
    <citation type="submission" date="2018-02" db="EMBL/GenBank/DDBJ databases">
        <title>FDA/CDC Antimicrobial Resistant Isolate Bank Genome Sequencing.</title>
        <authorList>
            <person name="Benahmed F.H."/>
            <person name="Lutgring J.D."/>
            <person name="Yoo B."/>
            <person name="Machado M."/>
            <person name="Brown A."/>
            <person name="McAllister G."/>
            <person name="Perry A."/>
            <person name="Halpin A.L."/>
            <person name="Vavikolanu K."/>
            <person name="Ott S."/>
            <person name="Zhao X."/>
            <person name="Tallon L.J."/>
            <person name="Sadzewicz L."/>
            <person name="Aluvathingal J."/>
            <person name="Nadendla S."/>
            <person name="Voskania-kordi A."/>
            <person name="Simonyan V."/>
            <person name="Patel J."/>
            <person name="Shawar R.M."/>
        </authorList>
    </citation>
    <scope>NUCLEOTIDE SEQUENCE [LARGE SCALE GENOMIC DNA]</scope>
    <source>
        <strain evidence="2 3">AR_0356</strain>
        <plasmid evidence="2 3">unnamed3</plasmid>
    </source>
</reference>
<keyword evidence="2" id="KW-0614">Plasmid</keyword>
<dbReference type="RefSeq" id="WP_023093785.1">
    <property type="nucleotide sequence ID" value="NZ_CP027167.1"/>
</dbReference>
<gene>
    <name evidence="2" type="ORF">CSB93_6960</name>
</gene>
<dbReference type="AlphaFoldDB" id="A0A2R3IKV0"/>
<name>A0A2R3IKV0_9PSED</name>
<evidence type="ECO:0000313" key="3">
    <source>
        <dbReference type="Proteomes" id="UP000238390"/>
    </source>
</evidence>
<keyword evidence="3" id="KW-1185">Reference proteome</keyword>
<feature type="signal peptide" evidence="1">
    <location>
        <begin position="1"/>
        <end position="21"/>
    </location>
</feature>
<proteinExistence type="predicted"/>
<keyword evidence="1" id="KW-0732">Signal</keyword>
<evidence type="ECO:0000313" key="2">
    <source>
        <dbReference type="EMBL" id="AVK02570.1"/>
    </source>
</evidence>
<dbReference type="Pfam" id="PF06122">
    <property type="entry name" value="TraH"/>
    <property type="match status" value="1"/>
</dbReference>
<organism evidence="2 3">
    <name type="scientific">Pseudomonas paraeruginosa</name>
    <dbReference type="NCBI Taxonomy" id="2994495"/>
    <lineage>
        <taxon>Bacteria</taxon>
        <taxon>Pseudomonadati</taxon>
        <taxon>Pseudomonadota</taxon>
        <taxon>Gammaproteobacteria</taxon>
        <taxon>Pseudomonadales</taxon>
        <taxon>Pseudomonadaceae</taxon>
        <taxon>Pseudomonas</taxon>
    </lineage>
</organism>
<dbReference type="InterPro" id="IPR010927">
    <property type="entry name" value="T4SS_TraH"/>
</dbReference>